<keyword evidence="2" id="KW-0520">NAD</keyword>
<feature type="domain" description="D-isomer specific 2-hydroxyacid dehydrogenase NAD-binding" evidence="3">
    <location>
        <begin position="101"/>
        <end position="275"/>
    </location>
</feature>
<evidence type="ECO:0000259" key="3">
    <source>
        <dbReference type="Pfam" id="PF02826"/>
    </source>
</evidence>
<keyword evidence="5" id="KW-1185">Reference proteome</keyword>
<name>A0ABR7GLH0_9FIRM</name>
<reference evidence="4 5" key="1">
    <citation type="submission" date="2020-08" db="EMBL/GenBank/DDBJ databases">
        <title>Genome public.</title>
        <authorList>
            <person name="Liu C."/>
            <person name="Sun Q."/>
        </authorList>
    </citation>
    <scope>NUCLEOTIDE SEQUENCE [LARGE SCALE GENOMIC DNA]</scope>
    <source>
        <strain evidence="4 5">M2</strain>
    </source>
</reference>
<keyword evidence="1" id="KW-0560">Oxidoreductase</keyword>
<dbReference type="SUPFAM" id="SSF51735">
    <property type="entry name" value="NAD(P)-binding Rossmann-fold domains"/>
    <property type="match status" value="1"/>
</dbReference>
<dbReference type="SUPFAM" id="SSF52283">
    <property type="entry name" value="Formate/glycerate dehydrogenase catalytic domain-like"/>
    <property type="match status" value="1"/>
</dbReference>
<accession>A0ABR7GLH0</accession>
<dbReference type="EMBL" id="JACOPK010000003">
    <property type="protein sequence ID" value="MBC5695160.1"/>
    <property type="molecule type" value="Genomic_DNA"/>
</dbReference>
<dbReference type="InterPro" id="IPR006140">
    <property type="entry name" value="D-isomer_DH_NAD-bd"/>
</dbReference>
<sequence>MKTKVIVCTEYSEQARAELLTRFGDRFDITFDEHAASLGDAEICIGEPPLALVQQAEKLRWVQMTWAGTDIYTRRTGFPGRVTLTNASGAFGRTISEYVLGGILTMYRNFPAYREQQKQAVWRTVGAERTLYGRTVLILGTGDLGSNVAKRLRGFGTVNIGVRRAAGETLPYFDEVRGIAELDELLPQADIVISCLPNTPGTTGLLTETRLRRMKQDALLVNVGRGTLLSTAELAAVLADGHLSGAVLDVCDTEPLPPSSPLWGMENVLLTPHVSGRGFGHDRGTERLIWEIVMDNLARYLEGKKLRHIVDMNRGY</sequence>
<comment type="caution">
    <text evidence="4">The sequence shown here is derived from an EMBL/GenBank/DDBJ whole genome shotgun (WGS) entry which is preliminary data.</text>
</comment>
<evidence type="ECO:0000313" key="4">
    <source>
        <dbReference type="EMBL" id="MBC5695160.1"/>
    </source>
</evidence>
<gene>
    <name evidence="4" type="ORF">H8S02_04260</name>
</gene>
<evidence type="ECO:0000313" key="5">
    <source>
        <dbReference type="Proteomes" id="UP000641741"/>
    </source>
</evidence>
<evidence type="ECO:0000256" key="2">
    <source>
        <dbReference type="ARBA" id="ARBA00023027"/>
    </source>
</evidence>
<dbReference type="CDD" id="cd05300">
    <property type="entry name" value="2-Hacid_dh_1"/>
    <property type="match status" value="1"/>
</dbReference>
<dbReference type="InterPro" id="IPR036291">
    <property type="entry name" value="NAD(P)-bd_dom_sf"/>
</dbReference>
<dbReference type="PANTHER" id="PTHR43333:SF1">
    <property type="entry name" value="D-ISOMER SPECIFIC 2-HYDROXYACID DEHYDROGENASE NAD-BINDING DOMAIN-CONTAINING PROTEIN"/>
    <property type="match status" value="1"/>
</dbReference>
<organism evidence="4 5">
    <name type="scientific">Agathobaculum hominis</name>
    <dbReference type="NCBI Taxonomy" id="2763014"/>
    <lineage>
        <taxon>Bacteria</taxon>
        <taxon>Bacillati</taxon>
        <taxon>Bacillota</taxon>
        <taxon>Clostridia</taxon>
        <taxon>Eubacteriales</taxon>
        <taxon>Butyricicoccaceae</taxon>
        <taxon>Agathobaculum</taxon>
    </lineage>
</organism>
<dbReference type="Gene3D" id="3.40.50.720">
    <property type="entry name" value="NAD(P)-binding Rossmann-like Domain"/>
    <property type="match status" value="2"/>
</dbReference>
<evidence type="ECO:0000256" key="1">
    <source>
        <dbReference type="ARBA" id="ARBA00023002"/>
    </source>
</evidence>
<dbReference type="PANTHER" id="PTHR43333">
    <property type="entry name" value="2-HACID_DH_C DOMAIN-CONTAINING PROTEIN"/>
    <property type="match status" value="1"/>
</dbReference>
<dbReference type="Pfam" id="PF02826">
    <property type="entry name" value="2-Hacid_dh_C"/>
    <property type="match status" value="1"/>
</dbReference>
<dbReference type="Proteomes" id="UP000641741">
    <property type="component" value="Unassembled WGS sequence"/>
</dbReference>
<dbReference type="RefSeq" id="WP_186969453.1">
    <property type="nucleotide sequence ID" value="NZ_JACOPK010000003.1"/>
</dbReference>
<proteinExistence type="predicted"/>
<protein>
    <submittedName>
        <fullName evidence="4">D-2-hydroxyacid dehydrogenase</fullName>
    </submittedName>
</protein>